<dbReference type="InterPro" id="IPR036388">
    <property type="entry name" value="WH-like_DNA-bd_sf"/>
</dbReference>
<feature type="domain" description="O-methyltransferase C-terminal" evidence="4">
    <location>
        <begin position="144"/>
        <end position="311"/>
    </location>
</feature>
<dbReference type="Gene3D" id="1.10.10.10">
    <property type="entry name" value="Winged helix-like DNA-binding domain superfamily/Winged helix DNA-binding domain"/>
    <property type="match status" value="1"/>
</dbReference>
<evidence type="ECO:0000313" key="7">
    <source>
        <dbReference type="Proteomes" id="UP000197032"/>
    </source>
</evidence>
<dbReference type="FunFam" id="1.10.10.10:FF:000358">
    <property type="entry name" value="Acetylserotonin O-methyltransferase"/>
    <property type="match status" value="1"/>
</dbReference>
<evidence type="ECO:0000256" key="3">
    <source>
        <dbReference type="ARBA" id="ARBA00022691"/>
    </source>
</evidence>
<keyword evidence="3" id="KW-0949">S-adenosyl-L-methionine</keyword>
<dbReference type="Pfam" id="PF00891">
    <property type="entry name" value="Methyltransf_2"/>
    <property type="match status" value="1"/>
</dbReference>
<dbReference type="Gene3D" id="3.40.50.150">
    <property type="entry name" value="Vaccinia Virus protein VP39"/>
    <property type="match status" value="1"/>
</dbReference>
<keyword evidence="1" id="KW-0489">Methyltransferase</keyword>
<evidence type="ECO:0000256" key="1">
    <source>
        <dbReference type="ARBA" id="ARBA00022603"/>
    </source>
</evidence>
<dbReference type="EMBL" id="BDGJ01000010">
    <property type="protein sequence ID" value="GAW91209.1"/>
    <property type="molecule type" value="Genomic_DNA"/>
</dbReference>
<gene>
    <name evidence="6" type="ORF">KKC1_03710</name>
</gene>
<dbReference type="Pfam" id="PF08100">
    <property type="entry name" value="Dimerisation"/>
    <property type="match status" value="1"/>
</dbReference>
<keyword evidence="7" id="KW-1185">Reference proteome</keyword>
<dbReference type="PANTHER" id="PTHR43712">
    <property type="entry name" value="PUTATIVE (AFU_ORTHOLOGUE AFUA_4G14580)-RELATED"/>
    <property type="match status" value="1"/>
</dbReference>
<evidence type="ECO:0000259" key="4">
    <source>
        <dbReference type="Pfam" id="PF00891"/>
    </source>
</evidence>
<dbReference type="GO" id="GO:0032259">
    <property type="term" value="P:methylation"/>
    <property type="evidence" value="ECO:0007669"/>
    <property type="project" value="UniProtKB-KW"/>
</dbReference>
<comment type="caution">
    <text evidence="6">The sequence shown here is derived from an EMBL/GenBank/DDBJ whole genome shotgun (WGS) entry which is preliminary data.</text>
</comment>
<dbReference type="SUPFAM" id="SSF53335">
    <property type="entry name" value="S-adenosyl-L-methionine-dependent methyltransferases"/>
    <property type="match status" value="1"/>
</dbReference>
<protein>
    <submittedName>
        <fullName evidence="6">Putative metal-binding protein</fullName>
    </submittedName>
</protein>
<dbReference type="GO" id="GO:0046983">
    <property type="term" value="F:protein dimerization activity"/>
    <property type="evidence" value="ECO:0007669"/>
    <property type="project" value="InterPro"/>
</dbReference>
<dbReference type="SUPFAM" id="SSF46785">
    <property type="entry name" value="Winged helix' DNA-binding domain"/>
    <property type="match status" value="1"/>
</dbReference>
<dbReference type="InterPro" id="IPR036390">
    <property type="entry name" value="WH_DNA-bd_sf"/>
</dbReference>
<evidence type="ECO:0000313" key="6">
    <source>
        <dbReference type="EMBL" id="GAW91209.1"/>
    </source>
</evidence>
<dbReference type="Pfam" id="PF10050">
    <property type="entry name" value="DUF2284"/>
    <property type="match status" value="1"/>
</dbReference>
<feature type="domain" description="O-methyltransferase dimerisation" evidence="5">
    <location>
        <begin position="21"/>
        <end position="96"/>
    </location>
</feature>
<dbReference type="PROSITE" id="PS51683">
    <property type="entry name" value="SAM_OMT_II"/>
    <property type="match status" value="1"/>
</dbReference>
<dbReference type="CDD" id="cd02440">
    <property type="entry name" value="AdoMet_MTases"/>
    <property type="match status" value="1"/>
</dbReference>
<dbReference type="AlphaFoldDB" id="A0A1Z5HNU6"/>
<evidence type="ECO:0000259" key="5">
    <source>
        <dbReference type="Pfam" id="PF08100"/>
    </source>
</evidence>
<reference evidence="7" key="1">
    <citation type="journal article" date="2017" name="Appl. Environ. Microbiol.">
        <title>Genomic analysis of Calderihabitans maritimus KKC1, a thermophilic hydrogenogenic carboxydotrophic bacterium isolated from marine sediment.</title>
        <authorList>
            <person name="Omae K."/>
            <person name="Yoneda Y."/>
            <person name="Fukuyama Y."/>
            <person name="Yoshida T."/>
            <person name="Sako Y."/>
        </authorList>
    </citation>
    <scope>NUCLEOTIDE SEQUENCE [LARGE SCALE GENOMIC DNA]</scope>
    <source>
        <strain evidence="7">KKC1</strain>
    </source>
</reference>
<organism evidence="6 7">
    <name type="scientific">Calderihabitans maritimus</name>
    <dbReference type="NCBI Taxonomy" id="1246530"/>
    <lineage>
        <taxon>Bacteria</taxon>
        <taxon>Bacillati</taxon>
        <taxon>Bacillota</taxon>
        <taxon>Clostridia</taxon>
        <taxon>Neomoorellales</taxon>
        <taxon>Calderihabitantaceae</taxon>
        <taxon>Calderihabitans</taxon>
    </lineage>
</organism>
<evidence type="ECO:0000256" key="2">
    <source>
        <dbReference type="ARBA" id="ARBA00022679"/>
    </source>
</evidence>
<dbReference type="InterPro" id="IPR001077">
    <property type="entry name" value="COMT_C"/>
</dbReference>
<dbReference type="InterPro" id="IPR029063">
    <property type="entry name" value="SAM-dependent_MTases_sf"/>
</dbReference>
<dbReference type="PANTHER" id="PTHR43712:SF2">
    <property type="entry name" value="O-METHYLTRANSFERASE CICE"/>
    <property type="match status" value="1"/>
</dbReference>
<dbReference type="GO" id="GO:0008171">
    <property type="term" value="F:O-methyltransferase activity"/>
    <property type="evidence" value="ECO:0007669"/>
    <property type="project" value="InterPro"/>
</dbReference>
<dbReference type="OrthoDB" id="5420534at2"/>
<sequence>MKIPPYLNRDPQEVGPQYLEDLATGYWFSEVLFTAVETGIFTLLDSGGKNIDEIAEALNLSRRGVERFLHALCALGLVIRDGSLYFNTKISRKYLVKGKEDYLGDSILWRKYLHSYWQDLKKCLRMGGRVNFAPAQEEPERLRERIRKYIRAMDCVAKTKVEEIIPLFESCFVKGEILDVGAGSGAITAGFLERYPLTRAVLMDLPEVLDYTRELMRERGFGERVAYCPANILEAWPVGKERFNLVILSNIVHAYAEKEIQFVLERASETLKPEGFLLIHDFFIEHYPEKAALFDLNMFINTYNGKVFSEKWVREELHRQSLYVTELIPLGTDTALMIAAKDKRNLENLCLDAKSRLVARIKALGFRKVCPVPVETIHVPDWADVRCRFGCEQYGKPHCPPNSPSPQKTRKLLKDYTQALLLEGEPPTRNFQYRVLQAEKEAFQAGYYKAFAYWAGPCSLCVSCPPEGKCRRTREARPSMEGAGIDVFETIKRAGLSLRTLKDRDDFIKYFALLLLE</sequence>
<dbReference type="InterPro" id="IPR016461">
    <property type="entry name" value="COMT-like"/>
</dbReference>
<dbReference type="InterPro" id="IPR012967">
    <property type="entry name" value="COMT_dimerisation"/>
</dbReference>
<proteinExistence type="predicted"/>
<keyword evidence="2" id="KW-0808">Transferase</keyword>
<accession>A0A1Z5HNU6</accession>
<name>A0A1Z5HNU6_9FIRM</name>
<dbReference type="Proteomes" id="UP000197032">
    <property type="component" value="Unassembled WGS sequence"/>
</dbReference>
<dbReference type="InterPro" id="IPR019271">
    <property type="entry name" value="DUF2284_metal-binding"/>
</dbReference>
<dbReference type="RefSeq" id="WP_088552784.1">
    <property type="nucleotide sequence ID" value="NZ_BDGJ01000010.1"/>
</dbReference>